<dbReference type="PROSITE" id="PS00061">
    <property type="entry name" value="ADH_SHORT"/>
    <property type="match status" value="1"/>
</dbReference>
<keyword evidence="4" id="KW-1185">Reference proteome</keyword>
<proteinExistence type="inferred from homology"/>
<dbReference type="InterPro" id="IPR020904">
    <property type="entry name" value="Sc_DH/Rdtase_CS"/>
</dbReference>
<dbReference type="Pfam" id="PF13561">
    <property type="entry name" value="adh_short_C2"/>
    <property type="match status" value="1"/>
</dbReference>
<name>A0ABX7B458_9PROT</name>
<evidence type="ECO:0000313" key="4">
    <source>
        <dbReference type="Proteomes" id="UP000595197"/>
    </source>
</evidence>
<dbReference type="PANTHER" id="PTHR42760:SF133">
    <property type="entry name" value="3-OXOACYL-[ACYL-CARRIER-PROTEIN] REDUCTASE"/>
    <property type="match status" value="1"/>
</dbReference>
<dbReference type="Gene3D" id="3.40.50.720">
    <property type="entry name" value="NAD(P)-binding Rossmann-like Domain"/>
    <property type="match status" value="1"/>
</dbReference>
<organism evidence="3 4">
    <name type="scientific">Skermanella cutis</name>
    <dbReference type="NCBI Taxonomy" id="2775420"/>
    <lineage>
        <taxon>Bacteria</taxon>
        <taxon>Pseudomonadati</taxon>
        <taxon>Pseudomonadota</taxon>
        <taxon>Alphaproteobacteria</taxon>
        <taxon>Rhodospirillales</taxon>
        <taxon>Azospirillaceae</taxon>
        <taxon>Skermanella</taxon>
    </lineage>
</organism>
<keyword evidence="2" id="KW-0560">Oxidoreductase</keyword>
<reference evidence="3" key="1">
    <citation type="submission" date="2021-02" db="EMBL/GenBank/DDBJ databases">
        <title>Skermanella TT6 skin isolate.</title>
        <authorList>
            <person name="Lee K."/>
            <person name="Ganzorig M."/>
        </authorList>
    </citation>
    <scope>NUCLEOTIDE SEQUENCE</scope>
    <source>
        <strain evidence="3">TT6</strain>
    </source>
</reference>
<dbReference type="Proteomes" id="UP000595197">
    <property type="component" value="Chromosome"/>
</dbReference>
<dbReference type="PRINTS" id="PR00080">
    <property type="entry name" value="SDRFAMILY"/>
</dbReference>
<dbReference type="PRINTS" id="PR00081">
    <property type="entry name" value="GDHRDH"/>
</dbReference>
<evidence type="ECO:0000313" key="3">
    <source>
        <dbReference type="EMBL" id="QQP89139.1"/>
    </source>
</evidence>
<gene>
    <name evidence="3" type="ORF">IGS68_24610</name>
</gene>
<protein>
    <submittedName>
        <fullName evidence="3">SDR family oxidoreductase</fullName>
    </submittedName>
</protein>
<dbReference type="PANTHER" id="PTHR42760">
    <property type="entry name" value="SHORT-CHAIN DEHYDROGENASES/REDUCTASES FAMILY MEMBER"/>
    <property type="match status" value="1"/>
</dbReference>
<sequence length="258" mass="26856">MTDFRANGRRALVTAGASGIGLAIARALVEAGAKVHVCDVDEAALARCREALPDVGTTVADVSDEAAVDRLFDGIRTGLGGLDVLVNNAGIAGPTAAIEDIDPQDWRRCIDIDLTGQFLCARRAVPMLKQAGSGAIINMSSVAGRLGYAFRTPYAAAKWGVIGLTESLAKELGPSGITVNAILPGIVAGPRIEKVIGARADQLGVTYGEMEHEYLQKVSLRRMVTAEDIAATVVFLVSPAGRNVSGQSLSVCGNVENL</sequence>
<dbReference type="EMBL" id="CP067420">
    <property type="protein sequence ID" value="QQP89139.1"/>
    <property type="molecule type" value="Genomic_DNA"/>
</dbReference>
<dbReference type="NCBIfam" id="NF009466">
    <property type="entry name" value="PRK12826.1-2"/>
    <property type="match status" value="1"/>
</dbReference>
<accession>A0ABX7B458</accession>
<evidence type="ECO:0000256" key="2">
    <source>
        <dbReference type="ARBA" id="ARBA00023002"/>
    </source>
</evidence>
<comment type="similarity">
    <text evidence="1">Belongs to the short-chain dehydrogenases/reductases (SDR) family.</text>
</comment>
<dbReference type="InterPro" id="IPR036291">
    <property type="entry name" value="NAD(P)-bd_dom_sf"/>
</dbReference>
<evidence type="ECO:0000256" key="1">
    <source>
        <dbReference type="ARBA" id="ARBA00006484"/>
    </source>
</evidence>
<dbReference type="RefSeq" id="WP_201075016.1">
    <property type="nucleotide sequence ID" value="NZ_CP067420.1"/>
</dbReference>
<dbReference type="SUPFAM" id="SSF51735">
    <property type="entry name" value="NAD(P)-binding Rossmann-fold domains"/>
    <property type="match status" value="1"/>
</dbReference>
<dbReference type="InterPro" id="IPR002347">
    <property type="entry name" value="SDR_fam"/>
</dbReference>
<dbReference type="CDD" id="cd05233">
    <property type="entry name" value="SDR_c"/>
    <property type="match status" value="1"/>
</dbReference>